<gene>
    <name evidence="2" type="ORF">GOP47_0004822</name>
</gene>
<dbReference type="InterPro" id="IPR005303">
    <property type="entry name" value="MOCOS_middle"/>
</dbReference>
<accession>A0A9D4ZKT5</accession>
<keyword evidence="3" id="KW-1185">Reference proteome</keyword>
<dbReference type="SUPFAM" id="SSF141673">
    <property type="entry name" value="MOSC N-terminal domain-like"/>
    <property type="match status" value="1"/>
</dbReference>
<dbReference type="InterPro" id="IPR011037">
    <property type="entry name" value="Pyrv_Knase-like_insert_dom_sf"/>
</dbReference>
<feature type="domain" description="MOSC" evidence="1">
    <location>
        <begin position="134"/>
        <end position="294"/>
    </location>
</feature>
<dbReference type="GO" id="GO:0030170">
    <property type="term" value="F:pyridoxal phosphate binding"/>
    <property type="evidence" value="ECO:0007669"/>
    <property type="project" value="InterPro"/>
</dbReference>
<sequence length="305" mass="33919">MTSVKSLYIYPIKACRGISVDVAYLSPTGFKWDRAWMVVNSNGRMLTQRVEPRLALVEVHLPEEALNGQWHSSLPSDSAFSLRAPGMELLQVPLVSAIRSSIVENASVWEWTGSALDEGPDAADWFTRYLGKACRLVRFDSENAVRSVDPDYVVGYNTTFTDGFPLLLISQPSLDALNEKLPDPLSINRFRPNILVQGCEPFAEDLWETFTISNLKFHGVKLCSRCKVTTIDPETTEQGSEPLKTLQSFRAGGNMSLSKAKGKVFFGQNVVCEESVNSHTRSLSIRVGDNMKVLNKLTHVLDSMV</sequence>
<organism evidence="2 3">
    <name type="scientific">Adiantum capillus-veneris</name>
    <name type="common">Maidenhair fern</name>
    <dbReference type="NCBI Taxonomy" id="13818"/>
    <lineage>
        <taxon>Eukaryota</taxon>
        <taxon>Viridiplantae</taxon>
        <taxon>Streptophyta</taxon>
        <taxon>Embryophyta</taxon>
        <taxon>Tracheophyta</taxon>
        <taxon>Polypodiopsida</taxon>
        <taxon>Polypodiidae</taxon>
        <taxon>Polypodiales</taxon>
        <taxon>Pteridineae</taxon>
        <taxon>Pteridaceae</taxon>
        <taxon>Vittarioideae</taxon>
        <taxon>Adiantum</taxon>
    </lineage>
</organism>
<evidence type="ECO:0000313" key="2">
    <source>
        <dbReference type="EMBL" id="KAI5079343.1"/>
    </source>
</evidence>
<dbReference type="GO" id="GO:0030151">
    <property type="term" value="F:molybdenum ion binding"/>
    <property type="evidence" value="ECO:0007669"/>
    <property type="project" value="InterPro"/>
</dbReference>
<name>A0A9D4ZKT5_ADICA</name>
<protein>
    <recommendedName>
        <fullName evidence="1">MOSC domain-containing protein</fullName>
    </recommendedName>
</protein>
<dbReference type="GO" id="GO:0032787">
    <property type="term" value="P:monocarboxylic acid metabolic process"/>
    <property type="evidence" value="ECO:0007669"/>
    <property type="project" value="UniProtKB-ARBA"/>
</dbReference>
<dbReference type="GO" id="GO:0003824">
    <property type="term" value="F:catalytic activity"/>
    <property type="evidence" value="ECO:0007669"/>
    <property type="project" value="InterPro"/>
</dbReference>
<dbReference type="OrthoDB" id="17255at2759"/>
<dbReference type="InterPro" id="IPR005302">
    <property type="entry name" value="MoCF_Sase_C"/>
</dbReference>
<proteinExistence type="predicted"/>
<dbReference type="PROSITE" id="PS51340">
    <property type="entry name" value="MOSC"/>
    <property type="match status" value="1"/>
</dbReference>
<comment type="caution">
    <text evidence="2">The sequence shown here is derived from an EMBL/GenBank/DDBJ whole genome shotgun (WGS) entry which is preliminary data.</text>
</comment>
<dbReference type="Pfam" id="PF03476">
    <property type="entry name" value="MOSC_N"/>
    <property type="match status" value="1"/>
</dbReference>
<dbReference type="PANTHER" id="PTHR14237">
    <property type="entry name" value="MOLYBDOPTERIN COFACTOR SULFURASE MOSC"/>
    <property type="match status" value="1"/>
</dbReference>
<dbReference type="PANTHER" id="PTHR14237:SF19">
    <property type="entry name" value="MITOCHONDRIAL AMIDOXIME REDUCING COMPONENT 1"/>
    <property type="match status" value="1"/>
</dbReference>
<dbReference type="Proteomes" id="UP000886520">
    <property type="component" value="Chromosome 5"/>
</dbReference>
<reference evidence="2 3" key="1">
    <citation type="submission" date="2021-01" db="EMBL/GenBank/DDBJ databases">
        <title>Adiantum capillus-veneris genome.</title>
        <authorList>
            <person name="Fang Y."/>
            <person name="Liao Q."/>
        </authorList>
    </citation>
    <scope>NUCLEOTIDE SEQUENCE [LARGE SCALE GENOMIC DNA]</scope>
    <source>
        <strain evidence="2">H3</strain>
        <tissue evidence="2">Leaf</tissue>
    </source>
</reference>
<dbReference type="SUPFAM" id="SSF50800">
    <property type="entry name" value="PK beta-barrel domain-like"/>
    <property type="match status" value="1"/>
</dbReference>
<dbReference type="EMBL" id="JABFUD020000005">
    <property type="protein sequence ID" value="KAI5079343.1"/>
    <property type="molecule type" value="Genomic_DNA"/>
</dbReference>
<evidence type="ECO:0000313" key="3">
    <source>
        <dbReference type="Proteomes" id="UP000886520"/>
    </source>
</evidence>
<dbReference type="Pfam" id="PF03473">
    <property type="entry name" value="MOSC"/>
    <property type="match status" value="1"/>
</dbReference>
<dbReference type="AlphaFoldDB" id="A0A9D4ZKT5"/>
<evidence type="ECO:0000259" key="1">
    <source>
        <dbReference type="PROSITE" id="PS51340"/>
    </source>
</evidence>